<reference evidence="2" key="1">
    <citation type="submission" date="2020-05" db="EMBL/GenBank/DDBJ databases">
        <title>Mycena genomes resolve the evolution of fungal bioluminescence.</title>
        <authorList>
            <person name="Tsai I.J."/>
        </authorList>
    </citation>
    <scope>NUCLEOTIDE SEQUENCE</scope>
    <source>
        <strain evidence="2">CCC161011</strain>
    </source>
</reference>
<keyword evidence="3" id="KW-1185">Reference proteome</keyword>
<feature type="region of interest" description="Disordered" evidence="1">
    <location>
        <begin position="1"/>
        <end position="20"/>
    </location>
</feature>
<organism evidence="2 3">
    <name type="scientific">Mycena venus</name>
    <dbReference type="NCBI Taxonomy" id="2733690"/>
    <lineage>
        <taxon>Eukaryota</taxon>
        <taxon>Fungi</taxon>
        <taxon>Dikarya</taxon>
        <taxon>Basidiomycota</taxon>
        <taxon>Agaricomycotina</taxon>
        <taxon>Agaricomycetes</taxon>
        <taxon>Agaricomycetidae</taxon>
        <taxon>Agaricales</taxon>
        <taxon>Marasmiineae</taxon>
        <taxon>Mycenaceae</taxon>
        <taxon>Mycena</taxon>
    </lineage>
</organism>
<evidence type="ECO:0000313" key="3">
    <source>
        <dbReference type="Proteomes" id="UP000620124"/>
    </source>
</evidence>
<evidence type="ECO:0000256" key="1">
    <source>
        <dbReference type="SAM" id="MobiDB-lite"/>
    </source>
</evidence>
<dbReference type="Gene3D" id="1.20.930.20">
    <property type="entry name" value="Adaptor protein Cbl, N-terminal domain"/>
    <property type="match status" value="1"/>
</dbReference>
<evidence type="ECO:0000313" key="2">
    <source>
        <dbReference type="EMBL" id="KAF7343342.1"/>
    </source>
</evidence>
<name>A0A8H6XMX2_9AGAR</name>
<dbReference type="CDD" id="cd21037">
    <property type="entry name" value="MLKL_NTD"/>
    <property type="match status" value="1"/>
</dbReference>
<dbReference type="OrthoDB" id="3042248at2759"/>
<accession>A0A8H6XMX2</accession>
<dbReference type="AlphaFoldDB" id="A0A8H6XMX2"/>
<gene>
    <name evidence="2" type="ORF">MVEN_01766500</name>
</gene>
<protein>
    <submittedName>
        <fullName evidence="2">Uncharacterized protein</fullName>
    </submittedName>
</protein>
<dbReference type="InterPro" id="IPR059179">
    <property type="entry name" value="MLKL-like_MCAfunc"/>
</dbReference>
<sequence>MSGQTSKKSKLLPAYKSKREASRLKAEPKATLYTLSPKSLGISRGDCILEVISMSTHVASTVCELPALSDIKPVIGITTLICDTVKCVKSNREAARDLAAHARNVTECIVDRAIKDGASTVYDAEALKALKLALDDIHSYLLVLKTHRERVASWVLANQQKDRFGRLTAALDRAHALCPFAHTHNDRTSHFRWALR</sequence>
<dbReference type="InterPro" id="IPR036537">
    <property type="entry name" value="Adaptor_Cbl_N_dom_sf"/>
</dbReference>
<comment type="caution">
    <text evidence="2">The sequence shown here is derived from an EMBL/GenBank/DDBJ whole genome shotgun (WGS) entry which is preliminary data.</text>
</comment>
<dbReference type="Proteomes" id="UP000620124">
    <property type="component" value="Unassembled WGS sequence"/>
</dbReference>
<proteinExistence type="predicted"/>
<dbReference type="GO" id="GO:0007166">
    <property type="term" value="P:cell surface receptor signaling pathway"/>
    <property type="evidence" value="ECO:0007669"/>
    <property type="project" value="InterPro"/>
</dbReference>
<dbReference type="EMBL" id="JACAZI010000016">
    <property type="protein sequence ID" value="KAF7343342.1"/>
    <property type="molecule type" value="Genomic_DNA"/>
</dbReference>